<evidence type="ECO:0000313" key="2">
    <source>
        <dbReference type="Proteomes" id="UP000265520"/>
    </source>
</evidence>
<protein>
    <submittedName>
        <fullName evidence="1">Uncharacterized protein</fullName>
    </submittedName>
</protein>
<evidence type="ECO:0000313" key="1">
    <source>
        <dbReference type="EMBL" id="MCI53304.1"/>
    </source>
</evidence>
<organism evidence="1 2">
    <name type="scientific">Trifolium medium</name>
    <dbReference type="NCBI Taxonomy" id="97028"/>
    <lineage>
        <taxon>Eukaryota</taxon>
        <taxon>Viridiplantae</taxon>
        <taxon>Streptophyta</taxon>
        <taxon>Embryophyta</taxon>
        <taxon>Tracheophyta</taxon>
        <taxon>Spermatophyta</taxon>
        <taxon>Magnoliopsida</taxon>
        <taxon>eudicotyledons</taxon>
        <taxon>Gunneridae</taxon>
        <taxon>Pentapetalae</taxon>
        <taxon>rosids</taxon>
        <taxon>fabids</taxon>
        <taxon>Fabales</taxon>
        <taxon>Fabaceae</taxon>
        <taxon>Papilionoideae</taxon>
        <taxon>50 kb inversion clade</taxon>
        <taxon>NPAAA clade</taxon>
        <taxon>Hologalegina</taxon>
        <taxon>IRL clade</taxon>
        <taxon>Trifolieae</taxon>
        <taxon>Trifolium</taxon>
    </lineage>
</organism>
<accession>A0A392SYL0</accession>
<sequence>GFEIIELVVDVEHCLQVGELSSQINDPLN</sequence>
<dbReference type="AlphaFoldDB" id="A0A392SYL0"/>
<comment type="caution">
    <text evidence="1">The sequence shown here is derived from an EMBL/GenBank/DDBJ whole genome shotgun (WGS) entry which is preliminary data.</text>
</comment>
<proteinExistence type="predicted"/>
<dbReference type="EMBL" id="LXQA010461196">
    <property type="protein sequence ID" value="MCI53304.1"/>
    <property type="molecule type" value="Genomic_DNA"/>
</dbReference>
<dbReference type="Proteomes" id="UP000265520">
    <property type="component" value="Unassembled WGS sequence"/>
</dbReference>
<name>A0A392SYL0_9FABA</name>
<reference evidence="1 2" key="1">
    <citation type="journal article" date="2018" name="Front. Plant Sci.">
        <title>Red Clover (Trifolium pratense) and Zigzag Clover (T. medium) - A Picture of Genomic Similarities and Differences.</title>
        <authorList>
            <person name="Dluhosova J."/>
            <person name="Istvanek J."/>
            <person name="Nedelnik J."/>
            <person name="Repkova J."/>
        </authorList>
    </citation>
    <scope>NUCLEOTIDE SEQUENCE [LARGE SCALE GENOMIC DNA]</scope>
    <source>
        <strain evidence="2">cv. 10/8</strain>
        <tissue evidence="1">Leaf</tissue>
    </source>
</reference>
<keyword evidence="2" id="KW-1185">Reference proteome</keyword>
<feature type="non-terminal residue" evidence="1">
    <location>
        <position position="1"/>
    </location>
</feature>